<dbReference type="EMBL" id="FUGD01000145">
    <property type="protein sequence ID" value="SJM38365.1"/>
    <property type="molecule type" value="Genomic_DNA"/>
</dbReference>
<gene>
    <name evidence="2" type="ORF">A1019T_02357</name>
</gene>
<feature type="domain" description="DUF6815" evidence="1">
    <location>
        <begin position="223"/>
        <end position="322"/>
    </location>
</feature>
<sequence length="356" mass="40732">MKKHVVIFEARGGSDKSKYGYRRDTYPIVESLKARGWTAEVIFYSDENRGEIYRYTIDKADAYVSRINPGNLKDETGYFQMLRELVHQGVKGLPHPDVMINYGAKNVVERLKGTALVPEDVYCYYEYDELKHQFPQTLARGERVLKQNRGSTGEGIWRVQLKEPKKYKDVAEIPEDAVLRLTEARDNHVEEKTMGEFIEFCYQYLEGDSGLILDMPFLPRIKEGEIRVLMLRDKAVSVVHKKPDDSADAFSATLFSGATYRYDKPEQWQEMVDEVEASIPMLQARLGGYALPLLWTADFILDTDDQGNDVYVLGEINSSCVGFSTNLELSENIADEIMNLIEAESVINSRFPAFRI</sequence>
<dbReference type="AlphaFoldDB" id="A0A1R4EIL9"/>
<dbReference type="NCBIfam" id="NF033816">
    <property type="entry name" value="Cj0069_fam"/>
    <property type="match status" value="1"/>
</dbReference>
<dbReference type="RefSeq" id="WP_077449715.1">
    <property type="nucleotide sequence ID" value="NZ_FUGD01000145.1"/>
</dbReference>
<keyword evidence="3" id="KW-1185">Reference proteome</keyword>
<reference evidence="3" key="1">
    <citation type="submission" date="2017-02" db="EMBL/GenBank/DDBJ databases">
        <authorList>
            <person name="Mornico D."/>
        </authorList>
    </citation>
    <scope>NUCLEOTIDE SEQUENCE [LARGE SCALE GENOMIC DNA]</scope>
</reference>
<evidence type="ECO:0000313" key="2">
    <source>
        <dbReference type="EMBL" id="SJM38365.1"/>
    </source>
</evidence>
<dbReference type="SUPFAM" id="SSF56059">
    <property type="entry name" value="Glutathione synthetase ATP-binding domain-like"/>
    <property type="match status" value="1"/>
</dbReference>
<dbReference type="OrthoDB" id="1404368at2"/>
<proteinExistence type="predicted"/>
<accession>A0A1R4EIL9</accession>
<dbReference type="Proteomes" id="UP000188169">
    <property type="component" value="Unassembled WGS sequence"/>
</dbReference>
<dbReference type="Pfam" id="PF20668">
    <property type="entry name" value="DUF6815"/>
    <property type="match status" value="1"/>
</dbReference>
<dbReference type="InterPro" id="IPR049212">
    <property type="entry name" value="DUF6815"/>
</dbReference>
<dbReference type="Gene3D" id="3.30.470.20">
    <property type="entry name" value="ATP-grasp fold, B domain"/>
    <property type="match status" value="1"/>
</dbReference>
<evidence type="ECO:0000259" key="1">
    <source>
        <dbReference type="Pfam" id="PF20668"/>
    </source>
</evidence>
<organism evidence="2 3">
    <name type="scientific">Psychrobacter pasteurii</name>
    <dbReference type="NCBI Taxonomy" id="1945520"/>
    <lineage>
        <taxon>Bacteria</taxon>
        <taxon>Pseudomonadati</taxon>
        <taxon>Pseudomonadota</taxon>
        <taxon>Gammaproteobacteria</taxon>
        <taxon>Moraxellales</taxon>
        <taxon>Moraxellaceae</taxon>
        <taxon>Psychrobacter</taxon>
    </lineage>
</organism>
<evidence type="ECO:0000313" key="3">
    <source>
        <dbReference type="Proteomes" id="UP000188169"/>
    </source>
</evidence>
<protein>
    <recommendedName>
        <fullName evidence="1">DUF6815 domain-containing protein</fullName>
    </recommendedName>
</protein>
<name>A0A1R4EIL9_9GAMM</name>